<gene>
    <name evidence="3" type="ORF">SAMN06265374_0896</name>
</gene>
<dbReference type="Gene3D" id="3.50.70.10">
    <property type="match status" value="1"/>
</dbReference>
<dbReference type="RefSeq" id="WP_155189402.1">
    <property type="nucleotide sequence ID" value="NZ_BAAAEA010000001.1"/>
</dbReference>
<feature type="domain" description="Chalcone isomerase" evidence="2">
    <location>
        <begin position="79"/>
        <end position="185"/>
    </location>
</feature>
<feature type="chain" id="PRO_5045148988" evidence="1">
    <location>
        <begin position="29"/>
        <end position="188"/>
    </location>
</feature>
<sequence>MQTVKTWPETISKSVATLSLAVGIAVNAAVPAALADLGAAARSVPSAALVGEGRFSFLGFRVFDAELYAPQGEFETSGPFALKLTYLRNFEGAAIAERSAKEIKAQGSASAGQIDSWTRQMDSIFPDVRAGQSITGVKTANGTTEFYADGRKIGAIQDPAFTQRFFNIWLGAQTKNPSLRAKLVGASG</sequence>
<evidence type="ECO:0000313" key="4">
    <source>
        <dbReference type="Proteomes" id="UP001157914"/>
    </source>
</evidence>
<protein>
    <submittedName>
        <fullName evidence="3">Chalcone isomerase-like</fullName>
    </submittedName>
</protein>
<name>A0ABY1NEU1_9HYPH</name>
<evidence type="ECO:0000256" key="1">
    <source>
        <dbReference type="SAM" id="SignalP"/>
    </source>
</evidence>
<proteinExistence type="predicted"/>
<comment type="caution">
    <text evidence="3">The sequence shown here is derived from an EMBL/GenBank/DDBJ whole genome shotgun (WGS) entry which is preliminary data.</text>
</comment>
<dbReference type="Proteomes" id="UP001157914">
    <property type="component" value="Unassembled WGS sequence"/>
</dbReference>
<reference evidence="3 4" key="1">
    <citation type="submission" date="2017-05" db="EMBL/GenBank/DDBJ databases">
        <authorList>
            <person name="Varghese N."/>
            <person name="Submissions S."/>
        </authorList>
    </citation>
    <scope>NUCLEOTIDE SEQUENCE [LARGE SCALE GENOMIC DNA]</scope>
    <source>
        <strain evidence="3 4">DSM 15949</strain>
    </source>
</reference>
<feature type="signal peptide" evidence="1">
    <location>
        <begin position="1"/>
        <end position="28"/>
    </location>
</feature>
<dbReference type="Pfam" id="PF16036">
    <property type="entry name" value="Chalcone_3"/>
    <property type="match status" value="1"/>
</dbReference>
<keyword evidence="1" id="KW-0732">Signal</keyword>
<dbReference type="InterPro" id="IPR016088">
    <property type="entry name" value="Chalcone_isomerase_3-sand"/>
</dbReference>
<dbReference type="EMBL" id="FXTT01000001">
    <property type="protein sequence ID" value="SMP07834.1"/>
    <property type="molecule type" value="Genomic_DNA"/>
</dbReference>
<accession>A0ABY1NEU1</accession>
<evidence type="ECO:0000313" key="3">
    <source>
        <dbReference type="EMBL" id="SMP07834.1"/>
    </source>
</evidence>
<organism evidence="3 4">
    <name type="scientific">Roseibium denhamense</name>
    <dbReference type="NCBI Taxonomy" id="76305"/>
    <lineage>
        <taxon>Bacteria</taxon>
        <taxon>Pseudomonadati</taxon>
        <taxon>Pseudomonadota</taxon>
        <taxon>Alphaproteobacteria</taxon>
        <taxon>Hyphomicrobiales</taxon>
        <taxon>Stappiaceae</taxon>
        <taxon>Roseibium</taxon>
    </lineage>
</organism>
<evidence type="ECO:0000259" key="2">
    <source>
        <dbReference type="Pfam" id="PF16036"/>
    </source>
</evidence>
<dbReference type="InterPro" id="IPR016087">
    <property type="entry name" value="Chalcone_isomerase"/>
</dbReference>
<keyword evidence="4" id="KW-1185">Reference proteome</keyword>